<dbReference type="RefSeq" id="WP_153042048.1">
    <property type="nucleotide sequence ID" value="NZ_JBHSYQ010000015.1"/>
</dbReference>
<evidence type="ECO:0000313" key="2">
    <source>
        <dbReference type="Proteomes" id="UP001596405"/>
    </source>
</evidence>
<organism evidence="1 2">
    <name type="scientific">Rufibacter roseus</name>
    <dbReference type="NCBI Taxonomy" id="1567108"/>
    <lineage>
        <taxon>Bacteria</taxon>
        <taxon>Pseudomonadati</taxon>
        <taxon>Bacteroidota</taxon>
        <taxon>Cytophagia</taxon>
        <taxon>Cytophagales</taxon>
        <taxon>Hymenobacteraceae</taxon>
        <taxon>Rufibacter</taxon>
    </lineage>
</organism>
<gene>
    <name evidence="1" type="ORF">ACFQHR_17395</name>
</gene>
<proteinExistence type="predicted"/>
<dbReference type="EMBL" id="JBHSYQ010000015">
    <property type="protein sequence ID" value="MFC6999414.1"/>
    <property type="molecule type" value="Genomic_DNA"/>
</dbReference>
<sequence length="127" mass="14465">MKLNTKFVLKLDSTDSDNYSFTLKSQEAFNEEVQVSSAAALFSKKVADDEIEGIFTYGKFGDRQSIFLILKSGLKVPINYDLKIKTDKNKELVKTSVVTLFPNVPSNELWPYHIDLVSFSNFRKLSE</sequence>
<evidence type="ECO:0000313" key="1">
    <source>
        <dbReference type="EMBL" id="MFC6999414.1"/>
    </source>
</evidence>
<name>A0ABW2DT24_9BACT</name>
<reference evidence="2" key="1">
    <citation type="journal article" date="2019" name="Int. J. Syst. Evol. Microbiol.">
        <title>The Global Catalogue of Microorganisms (GCM) 10K type strain sequencing project: providing services to taxonomists for standard genome sequencing and annotation.</title>
        <authorList>
            <consortium name="The Broad Institute Genomics Platform"/>
            <consortium name="The Broad Institute Genome Sequencing Center for Infectious Disease"/>
            <person name="Wu L."/>
            <person name="Ma J."/>
        </authorList>
    </citation>
    <scope>NUCLEOTIDE SEQUENCE [LARGE SCALE GENOMIC DNA]</scope>
    <source>
        <strain evidence="2">CGMCC 4.7393</strain>
    </source>
</reference>
<keyword evidence="2" id="KW-1185">Reference proteome</keyword>
<comment type="caution">
    <text evidence="1">The sequence shown here is derived from an EMBL/GenBank/DDBJ whole genome shotgun (WGS) entry which is preliminary data.</text>
</comment>
<protein>
    <submittedName>
        <fullName evidence="1">Uncharacterized protein</fullName>
    </submittedName>
</protein>
<dbReference type="Proteomes" id="UP001596405">
    <property type="component" value="Unassembled WGS sequence"/>
</dbReference>
<accession>A0ABW2DT24</accession>